<gene>
    <name evidence="1" type="ORF">MTR67_005394</name>
</gene>
<organism evidence="1 2">
    <name type="scientific">Solanum verrucosum</name>
    <dbReference type="NCBI Taxonomy" id="315347"/>
    <lineage>
        <taxon>Eukaryota</taxon>
        <taxon>Viridiplantae</taxon>
        <taxon>Streptophyta</taxon>
        <taxon>Embryophyta</taxon>
        <taxon>Tracheophyta</taxon>
        <taxon>Spermatophyta</taxon>
        <taxon>Magnoliopsida</taxon>
        <taxon>eudicotyledons</taxon>
        <taxon>Gunneridae</taxon>
        <taxon>Pentapetalae</taxon>
        <taxon>asterids</taxon>
        <taxon>lamiids</taxon>
        <taxon>Solanales</taxon>
        <taxon>Solanaceae</taxon>
        <taxon>Solanoideae</taxon>
        <taxon>Solaneae</taxon>
        <taxon>Solanum</taxon>
    </lineage>
</organism>
<dbReference type="EMBL" id="CP133612">
    <property type="protein sequence ID" value="WMV12009.1"/>
    <property type="molecule type" value="Genomic_DNA"/>
</dbReference>
<dbReference type="AlphaFoldDB" id="A0AAF0TBC6"/>
<protein>
    <recommendedName>
        <fullName evidence="3">Desiccation-related protein PCC13-62</fullName>
    </recommendedName>
</protein>
<accession>A0AAF0TBC6</accession>
<evidence type="ECO:0000313" key="2">
    <source>
        <dbReference type="Proteomes" id="UP001234989"/>
    </source>
</evidence>
<keyword evidence="2" id="KW-1185">Reference proteome</keyword>
<dbReference type="PANTHER" id="PTHR31694:SF26">
    <property type="entry name" value="OS05G0151100 PROTEIN"/>
    <property type="match status" value="1"/>
</dbReference>
<dbReference type="Proteomes" id="UP001234989">
    <property type="component" value="Chromosome 1"/>
</dbReference>
<evidence type="ECO:0008006" key="3">
    <source>
        <dbReference type="Google" id="ProtNLM"/>
    </source>
</evidence>
<reference evidence="1" key="1">
    <citation type="submission" date="2023-08" db="EMBL/GenBank/DDBJ databases">
        <title>A de novo genome assembly of Solanum verrucosum Schlechtendal, a Mexican diploid species geographically isolated from the other diploid A-genome species in potato relatives.</title>
        <authorList>
            <person name="Hosaka K."/>
        </authorList>
    </citation>
    <scope>NUCLEOTIDE SEQUENCE</scope>
    <source>
        <tissue evidence="1">Young leaves</tissue>
    </source>
</reference>
<dbReference type="InterPro" id="IPR052965">
    <property type="entry name" value="Pigment-catalase-like"/>
</dbReference>
<proteinExistence type="predicted"/>
<sequence>MDLGFDVVAPNLPMSGPPPIGARKANLDQITNNIIMEFANQEVGHLRSLNLTVGVFPRPLLDLSAKNFAKIFDDAFGHKLLLAGLLGVESGQDTVIRMYLYESATKLVPPYQYTVADFTSRISGLRNKLGNCGIKDEGVYIQPPLGAENRTRSNVLSANFGSLSYKRTPAEILRIVYSSEMNTCLVDFILRVLMDKLQRNF</sequence>
<name>A0AAF0TBC6_SOLVR</name>
<evidence type="ECO:0000313" key="1">
    <source>
        <dbReference type="EMBL" id="WMV12009.1"/>
    </source>
</evidence>
<dbReference type="PANTHER" id="PTHR31694">
    <property type="entry name" value="DESICCATION-LIKE PROTEIN"/>
    <property type="match status" value="1"/>
</dbReference>